<protein>
    <recommendedName>
        <fullName evidence="3">3-isopropylmalate dehydrogenase</fullName>
    </recommendedName>
</protein>
<dbReference type="RefSeq" id="WP_073110719.1">
    <property type="nucleotide sequence ID" value="NZ_FQZY01000033.1"/>
</dbReference>
<name>A0A1M6QCC9_9FIRM</name>
<dbReference type="OrthoDB" id="1976094at2"/>
<keyword evidence="2" id="KW-1185">Reference proteome</keyword>
<gene>
    <name evidence="1" type="ORF">SAMN02745243_02384</name>
</gene>
<evidence type="ECO:0000313" key="1">
    <source>
        <dbReference type="EMBL" id="SHK17790.1"/>
    </source>
</evidence>
<reference evidence="1 2" key="1">
    <citation type="submission" date="2016-11" db="EMBL/GenBank/DDBJ databases">
        <authorList>
            <person name="Jaros S."/>
            <person name="Januszkiewicz K."/>
            <person name="Wedrychowicz H."/>
        </authorList>
    </citation>
    <scope>NUCLEOTIDE SEQUENCE [LARGE SCALE GENOMIC DNA]</scope>
    <source>
        <strain evidence="1 2">DSM 15480</strain>
    </source>
</reference>
<dbReference type="Proteomes" id="UP000184301">
    <property type="component" value="Unassembled WGS sequence"/>
</dbReference>
<proteinExistence type="predicted"/>
<organism evidence="1 2">
    <name type="scientific">Hespellia stercorisuis DSM 15480</name>
    <dbReference type="NCBI Taxonomy" id="1121950"/>
    <lineage>
        <taxon>Bacteria</taxon>
        <taxon>Bacillati</taxon>
        <taxon>Bacillota</taxon>
        <taxon>Clostridia</taxon>
        <taxon>Lachnospirales</taxon>
        <taxon>Lachnospiraceae</taxon>
        <taxon>Hespellia</taxon>
    </lineage>
</organism>
<accession>A0A1M6QCC9</accession>
<dbReference type="EMBL" id="FQZY01000033">
    <property type="protein sequence ID" value="SHK17790.1"/>
    <property type="molecule type" value="Genomic_DNA"/>
</dbReference>
<dbReference type="AlphaFoldDB" id="A0A1M6QCC9"/>
<evidence type="ECO:0000313" key="2">
    <source>
        <dbReference type="Proteomes" id="UP000184301"/>
    </source>
</evidence>
<sequence>MSKSTKEVIQWHPAFSASVQIEFEDEKEKLSFESEHLLGKKPMQIDELVIKVKEKETIHKNIGRIFRRYNIIEYKDPDDYLSVNDFYKVYGYTCFYQADTEKVRQIEPDELTITFICNHFPREMIKHLQDFRRLSAVKQGAGIYYLKGDSFPIQLIITKELDPKENRWLRSLRKDIHDKEEIEELLRCYEGKKKSKLYQVAMDVITKANWKAMKEAKAEMCEALKELMAEEFEELSREVTEQVTEQVTDQVTVKMIQNAFDSLGDAKKVAEILKLPIESVEKAIAEMNTKRYEFEHL</sequence>
<evidence type="ECO:0008006" key="3">
    <source>
        <dbReference type="Google" id="ProtNLM"/>
    </source>
</evidence>
<dbReference type="STRING" id="1121950.SAMN02745243_02384"/>